<comment type="similarity">
    <text evidence="3">Belongs to the TO family.</text>
</comment>
<dbReference type="AlphaFoldDB" id="A0AAN9VLL1"/>
<dbReference type="GO" id="GO:0007623">
    <property type="term" value="P:circadian rhythm"/>
    <property type="evidence" value="ECO:0007669"/>
    <property type="project" value="UniProtKB-ARBA"/>
</dbReference>
<dbReference type="SMART" id="SM00700">
    <property type="entry name" value="JHBP"/>
    <property type="match status" value="1"/>
</dbReference>
<comment type="caution">
    <text evidence="4">The sequence shown here is derived from an EMBL/GenBank/DDBJ whole genome shotgun (WGS) entry which is preliminary data.</text>
</comment>
<dbReference type="PANTHER" id="PTHR11008:SF32">
    <property type="entry name" value="CIRCADIAN CLOCK-CONTROLLED PROTEIN DAYWAKE-RELATED"/>
    <property type="match status" value="1"/>
</dbReference>
<evidence type="ECO:0000256" key="1">
    <source>
        <dbReference type="ARBA" id="ARBA00022729"/>
    </source>
</evidence>
<dbReference type="Pfam" id="PF06585">
    <property type="entry name" value="JHBP"/>
    <property type="match status" value="1"/>
</dbReference>
<dbReference type="GO" id="GO:0005615">
    <property type="term" value="C:extracellular space"/>
    <property type="evidence" value="ECO:0007669"/>
    <property type="project" value="TreeGrafter"/>
</dbReference>
<reference evidence="4 5" key="1">
    <citation type="submission" date="2024-03" db="EMBL/GenBank/DDBJ databases">
        <title>The genome assembly and annotation of the cricket Gryllus longicercus Weissman &amp; Gray.</title>
        <authorList>
            <person name="Szrajer S."/>
            <person name="Gray D."/>
            <person name="Ylla G."/>
        </authorList>
    </citation>
    <scope>NUCLEOTIDE SEQUENCE [LARGE SCALE GENOMIC DNA]</scope>
    <source>
        <strain evidence="4">DAG 2021-001</strain>
        <tissue evidence="4">Whole body minus gut</tissue>
    </source>
</reference>
<dbReference type="InterPro" id="IPR010562">
    <property type="entry name" value="Haemolymph_juvenile_hormone-bd"/>
</dbReference>
<keyword evidence="1" id="KW-0732">Signal</keyword>
<dbReference type="InterPro" id="IPR038606">
    <property type="entry name" value="To_sf"/>
</dbReference>
<name>A0AAN9VLL1_9ORTH</name>
<evidence type="ECO:0000256" key="2">
    <source>
        <dbReference type="ARBA" id="ARBA00023108"/>
    </source>
</evidence>
<keyword evidence="5" id="KW-1185">Reference proteome</keyword>
<proteinExistence type="inferred from homology"/>
<dbReference type="Proteomes" id="UP001378592">
    <property type="component" value="Unassembled WGS sequence"/>
</dbReference>
<dbReference type="Gene3D" id="3.15.10.30">
    <property type="entry name" value="Haemolymph juvenile hormone binding protein"/>
    <property type="match status" value="1"/>
</dbReference>
<accession>A0AAN9VLL1</accession>
<sequence length="284" mass="31502">MDACLKPGSWEAASSWLRIGDEKMSRILSLCVGVAAVALLLAGGRAGAAPNKLPPAFKLCPRNDPNTVPCLEDAVDVAIRELASGLKDFGIPSLEPLQIPQLGIGDPNSDAPVNLKINFTDIRIYNLSNAKTSNAKLDYDTFLLSGHERVNSIYAEGNYVMDGRILLIPAKGEGKVSFTLTTLQVDLAMKGEKYAKKDKEFLKITEFPVNIYEPDKIVFNFENLFNGDKTLGSSINNLVNENWKEIWPQLQDPLQQFLSYSFREYARRIFDKVSLDDVFLVKAP</sequence>
<evidence type="ECO:0000313" key="4">
    <source>
        <dbReference type="EMBL" id="KAK7863252.1"/>
    </source>
</evidence>
<dbReference type="FunFam" id="3.15.10.30:FF:000001">
    <property type="entry name" value="Takeout-like protein 1"/>
    <property type="match status" value="1"/>
</dbReference>
<evidence type="ECO:0008006" key="6">
    <source>
        <dbReference type="Google" id="ProtNLM"/>
    </source>
</evidence>
<keyword evidence="2" id="KW-0090">Biological rhythms</keyword>
<gene>
    <name evidence="4" type="ORF">R5R35_001462</name>
</gene>
<protein>
    <recommendedName>
        <fullName evidence="6">Protein takeout-like</fullName>
    </recommendedName>
</protein>
<organism evidence="4 5">
    <name type="scientific">Gryllus longicercus</name>
    <dbReference type="NCBI Taxonomy" id="2509291"/>
    <lineage>
        <taxon>Eukaryota</taxon>
        <taxon>Metazoa</taxon>
        <taxon>Ecdysozoa</taxon>
        <taxon>Arthropoda</taxon>
        <taxon>Hexapoda</taxon>
        <taxon>Insecta</taxon>
        <taxon>Pterygota</taxon>
        <taxon>Neoptera</taxon>
        <taxon>Polyneoptera</taxon>
        <taxon>Orthoptera</taxon>
        <taxon>Ensifera</taxon>
        <taxon>Gryllidea</taxon>
        <taxon>Grylloidea</taxon>
        <taxon>Gryllidae</taxon>
        <taxon>Gryllinae</taxon>
        <taxon>Gryllus</taxon>
    </lineage>
</organism>
<dbReference type="PANTHER" id="PTHR11008">
    <property type="entry name" value="PROTEIN TAKEOUT-LIKE PROTEIN"/>
    <property type="match status" value="1"/>
</dbReference>
<dbReference type="EMBL" id="JAZDUA010000236">
    <property type="protein sequence ID" value="KAK7863252.1"/>
    <property type="molecule type" value="Genomic_DNA"/>
</dbReference>
<evidence type="ECO:0000313" key="5">
    <source>
        <dbReference type="Proteomes" id="UP001378592"/>
    </source>
</evidence>
<evidence type="ECO:0000256" key="3">
    <source>
        <dbReference type="ARBA" id="ARBA00060902"/>
    </source>
</evidence>